<evidence type="ECO:0000256" key="1">
    <source>
        <dbReference type="ARBA" id="ARBA00023015"/>
    </source>
</evidence>
<evidence type="ECO:0000259" key="4">
    <source>
        <dbReference type="PROSITE" id="PS01124"/>
    </source>
</evidence>
<protein>
    <submittedName>
        <fullName evidence="5">AraC-like DNA-binding protein</fullName>
    </submittedName>
</protein>
<evidence type="ECO:0000313" key="6">
    <source>
        <dbReference type="Proteomes" id="UP001204798"/>
    </source>
</evidence>
<name>A0ABT2EJS1_9BACT</name>
<keyword evidence="6" id="KW-1185">Reference proteome</keyword>
<dbReference type="InterPro" id="IPR018060">
    <property type="entry name" value="HTH_AraC"/>
</dbReference>
<dbReference type="InterPro" id="IPR009057">
    <property type="entry name" value="Homeodomain-like_sf"/>
</dbReference>
<evidence type="ECO:0000256" key="3">
    <source>
        <dbReference type="ARBA" id="ARBA00023163"/>
    </source>
</evidence>
<dbReference type="SMART" id="SM00342">
    <property type="entry name" value="HTH_ARAC"/>
    <property type="match status" value="1"/>
</dbReference>
<dbReference type="InterPro" id="IPR003313">
    <property type="entry name" value="AraC-bd"/>
</dbReference>
<dbReference type="SUPFAM" id="SSF51182">
    <property type="entry name" value="RmlC-like cupins"/>
    <property type="match status" value="1"/>
</dbReference>
<gene>
    <name evidence="5" type="ORF">M2350_000487</name>
</gene>
<keyword evidence="2" id="KW-0238">DNA-binding</keyword>
<dbReference type="EMBL" id="JANUCP010000001">
    <property type="protein sequence ID" value="MCS3918090.1"/>
    <property type="molecule type" value="Genomic_DNA"/>
</dbReference>
<dbReference type="PROSITE" id="PS01124">
    <property type="entry name" value="HTH_ARAC_FAMILY_2"/>
    <property type="match status" value="1"/>
</dbReference>
<dbReference type="InterPro" id="IPR014710">
    <property type="entry name" value="RmlC-like_jellyroll"/>
</dbReference>
<feature type="domain" description="HTH araC/xylS-type" evidence="4">
    <location>
        <begin position="155"/>
        <end position="258"/>
    </location>
</feature>
<evidence type="ECO:0000256" key="2">
    <source>
        <dbReference type="ARBA" id="ARBA00023125"/>
    </source>
</evidence>
<keyword evidence="3" id="KW-0804">Transcription</keyword>
<proteinExistence type="predicted"/>
<dbReference type="PANTHER" id="PTHR46796">
    <property type="entry name" value="HTH-TYPE TRANSCRIPTIONAL ACTIVATOR RHAS-RELATED"/>
    <property type="match status" value="1"/>
</dbReference>
<organism evidence="5 6">
    <name type="scientific">Candidatus Fervidibacter sacchari</name>
    <dbReference type="NCBI Taxonomy" id="1448929"/>
    <lineage>
        <taxon>Bacteria</taxon>
        <taxon>Candidatus Fervidibacterota</taxon>
        <taxon>Candidatus Fervidibacter</taxon>
    </lineage>
</organism>
<dbReference type="Gene3D" id="2.60.120.10">
    <property type="entry name" value="Jelly Rolls"/>
    <property type="match status" value="1"/>
</dbReference>
<dbReference type="InterPro" id="IPR020449">
    <property type="entry name" value="Tscrpt_reg_AraC-type_HTH"/>
</dbReference>
<dbReference type="PANTHER" id="PTHR46796:SF7">
    <property type="entry name" value="ARAC FAMILY TRANSCRIPTIONAL REGULATOR"/>
    <property type="match status" value="1"/>
</dbReference>
<dbReference type="RefSeq" id="WP_259093443.1">
    <property type="nucleotide sequence ID" value="NZ_CP130454.1"/>
</dbReference>
<comment type="caution">
    <text evidence="5">The sequence shown here is derived from an EMBL/GenBank/DDBJ whole genome shotgun (WGS) entry which is preliminary data.</text>
</comment>
<reference evidence="5 6" key="1">
    <citation type="submission" date="2022-08" db="EMBL/GenBank/DDBJ databases">
        <title>Bacterial and archaeal communities from various locations to study Microbial Dark Matter (Phase II).</title>
        <authorList>
            <person name="Stepanauskas R."/>
        </authorList>
    </citation>
    <scope>NUCLEOTIDE SEQUENCE [LARGE SCALE GENOMIC DNA]</scope>
    <source>
        <strain evidence="5 6">PD1</strain>
    </source>
</reference>
<sequence>MLPTGMEVHVAWATHHRWAAGQCLRRHPTYAYALWLVLSGTVIIQSEGQTWELSAGDALLFPPRVPRDIFTPHGAEWLSVGLVAQLFGRVDILARWEQPFQWRPEEQTKEFLRLWMENIIAFFPPKTEAIQLIVGGLAKALVGLLLHMLGYDHPTLLPQWLHQTLQRLQENPAISVTELALAAHFSPVQFRRQFRAWMGLTPREYLRRYRLELARRLLETTDLTIACIADQCGFESLSHFTRTFKSAFGAPPARYRKGTKDAKS</sequence>
<dbReference type="SUPFAM" id="SSF46689">
    <property type="entry name" value="Homeodomain-like"/>
    <property type="match status" value="2"/>
</dbReference>
<dbReference type="Proteomes" id="UP001204798">
    <property type="component" value="Unassembled WGS sequence"/>
</dbReference>
<dbReference type="InterPro" id="IPR018062">
    <property type="entry name" value="HTH_AraC-typ_CS"/>
</dbReference>
<evidence type="ECO:0000313" key="5">
    <source>
        <dbReference type="EMBL" id="MCS3918090.1"/>
    </source>
</evidence>
<dbReference type="Gene3D" id="1.10.10.60">
    <property type="entry name" value="Homeodomain-like"/>
    <property type="match status" value="2"/>
</dbReference>
<dbReference type="Pfam" id="PF12833">
    <property type="entry name" value="HTH_18"/>
    <property type="match status" value="1"/>
</dbReference>
<dbReference type="InterPro" id="IPR011051">
    <property type="entry name" value="RmlC_Cupin_sf"/>
</dbReference>
<dbReference type="InterPro" id="IPR050204">
    <property type="entry name" value="AraC_XylS_family_regulators"/>
</dbReference>
<accession>A0ABT2EJS1</accession>
<dbReference type="Pfam" id="PF02311">
    <property type="entry name" value="AraC_binding"/>
    <property type="match status" value="1"/>
</dbReference>
<keyword evidence="1" id="KW-0805">Transcription regulation</keyword>
<dbReference type="PRINTS" id="PR00032">
    <property type="entry name" value="HTHARAC"/>
</dbReference>
<dbReference type="PROSITE" id="PS00041">
    <property type="entry name" value="HTH_ARAC_FAMILY_1"/>
    <property type="match status" value="1"/>
</dbReference>